<protein>
    <submittedName>
        <fullName evidence="4">Response regulator</fullName>
    </submittedName>
</protein>
<dbReference type="Gene3D" id="3.40.50.2300">
    <property type="match status" value="1"/>
</dbReference>
<evidence type="ECO:0000259" key="3">
    <source>
        <dbReference type="PROSITE" id="PS50110"/>
    </source>
</evidence>
<dbReference type="EMBL" id="JABFDB010000028">
    <property type="protein sequence ID" value="NYZ23587.1"/>
    <property type="molecule type" value="Genomic_DNA"/>
</dbReference>
<dbReference type="InterPro" id="IPR050595">
    <property type="entry name" value="Bact_response_regulator"/>
</dbReference>
<keyword evidence="1 2" id="KW-0597">Phosphoprotein</keyword>
<accession>A0ABX2TK94</accession>
<evidence type="ECO:0000313" key="4">
    <source>
        <dbReference type="EMBL" id="NYZ23587.1"/>
    </source>
</evidence>
<dbReference type="Proteomes" id="UP000584642">
    <property type="component" value="Unassembled WGS sequence"/>
</dbReference>
<dbReference type="PROSITE" id="PS50110">
    <property type="entry name" value="RESPONSE_REGULATORY"/>
    <property type="match status" value="1"/>
</dbReference>
<proteinExistence type="predicted"/>
<gene>
    <name evidence="4" type="ORF">HND93_28140</name>
</gene>
<dbReference type="PANTHER" id="PTHR44591">
    <property type="entry name" value="STRESS RESPONSE REGULATOR PROTEIN 1"/>
    <property type="match status" value="1"/>
</dbReference>
<dbReference type="SMART" id="SM00448">
    <property type="entry name" value="REC"/>
    <property type="match status" value="1"/>
</dbReference>
<sequence length="131" mass="14182">MSNSWAGLRLLVVEDEFINAMFTVDTLEERGCVIVGPAASLDEAMDLAERETVDGAILDVNLAGQPVFPLTDRLVARGVPVLLTTGYDSSTLPERMRGLCQLQKPFSDEQLFAALGRLFPSMPARRATVGA</sequence>
<feature type="modified residue" description="4-aspartylphosphate" evidence="2">
    <location>
        <position position="59"/>
    </location>
</feature>
<dbReference type="Pfam" id="PF00072">
    <property type="entry name" value="Response_reg"/>
    <property type="match status" value="1"/>
</dbReference>
<evidence type="ECO:0000256" key="2">
    <source>
        <dbReference type="PROSITE-ProRule" id="PRU00169"/>
    </source>
</evidence>
<comment type="caution">
    <text evidence="4">The sequence shown here is derived from an EMBL/GenBank/DDBJ whole genome shotgun (WGS) entry which is preliminary data.</text>
</comment>
<dbReference type="RefSeq" id="WP_180285360.1">
    <property type="nucleotide sequence ID" value="NZ_JABFDB010000028.1"/>
</dbReference>
<evidence type="ECO:0000313" key="5">
    <source>
        <dbReference type="Proteomes" id="UP000584642"/>
    </source>
</evidence>
<name>A0ABX2TK94_9PROT</name>
<evidence type="ECO:0000256" key="1">
    <source>
        <dbReference type="ARBA" id="ARBA00022553"/>
    </source>
</evidence>
<organism evidence="4 5">
    <name type="scientific">Azospirillum oleiclasticum</name>
    <dbReference type="NCBI Taxonomy" id="2735135"/>
    <lineage>
        <taxon>Bacteria</taxon>
        <taxon>Pseudomonadati</taxon>
        <taxon>Pseudomonadota</taxon>
        <taxon>Alphaproteobacteria</taxon>
        <taxon>Rhodospirillales</taxon>
        <taxon>Azospirillaceae</taxon>
        <taxon>Azospirillum</taxon>
    </lineage>
</organism>
<feature type="domain" description="Response regulatory" evidence="3">
    <location>
        <begin position="9"/>
        <end position="119"/>
    </location>
</feature>
<dbReference type="InterPro" id="IPR001789">
    <property type="entry name" value="Sig_transdc_resp-reg_receiver"/>
</dbReference>
<dbReference type="InterPro" id="IPR011006">
    <property type="entry name" value="CheY-like_superfamily"/>
</dbReference>
<keyword evidence="5" id="KW-1185">Reference proteome</keyword>
<dbReference type="PANTHER" id="PTHR44591:SF24">
    <property type="entry name" value="PROTEIN-GLUTAMATE METHYLESTERASE_PROTEIN-GLUTAMINE GLUTAMINASE 1"/>
    <property type="match status" value="1"/>
</dbReference>
<dbReference type="SUPFAM" id="SSF52172">
    <property type="entry name" value="CheY-like"/>
    <property type="match status" value="1"/>
</dbReference>
<reference evidence="4 5" key="1">
    <citation type="submission" date="2020-05" db="EMBL/GenBank/DDBJ databases">
        <title>Azospirillum oleiclasticum sp. nov, a nitrogen-fixing and heavy crude oil-emulsifying bacterium isolated from the crude oil of Yumen Oilfield.</title>
        <authorList>
            <person name="Wu D."/>
            <person name="Cai M."/>
            <person name="Zhang X."/>
        </authorList>
    </citation>
    <scope>NUCLEOTIDE SEQUENCE [LARGE SCALE GENOMIC DNA]</scope>
    <source>
        <strain evidence="4 5">ROY-1-1-2</strain>
    </source>
</reference>